<feature type="region of interest" description="Disordered" evidence="1">
    <location>
        <begin position="113"/>
        <end position="170"/>
    </location>
</feature>
<comment type="caution">
    <text evidence="3">The sequence shown here is derived from an EMBL/GenBank/DDBJ whole genome shotgun (WGS) entry which is preliminary data.</text>
</comment>
<dbReference type="CDD" id="cd00060">
    <property type="entry name" value="FHA"/>
    <property type="match status" value="1"/>
</dbReference>
<feature type="domain" description="FHA" evidence="2">
    <location>
        <begin position="28"/>
        <end position="77"/>
    </location>
</feature>
<dbReference type="RefSeq" id="WP_260900517.1">
    <property type="nucleotide sequence ID" value="NZ_JAOCZP010000001.1"/>
</dbReference>
<dbReference type="Pfam" id="PF00498">
    <property type="entry name" value="FHA"/>
    <property type="match status" value="1"/>
</dbReference>
<dbReference type="Pfam" id="PF20232">
    <property type="entry name" value="T6SS_FHA_C"/>
    <property type="match status" value="1"/>
</dbReference>
<dbReference type="SMART" id="SM00240">
    <property type="entry name" value="FHA"/>
    <property type="match status" value="1"/>
</dbReference>
<keyword evidence="4" id="KW-1185">Reference proteome</keyword>
<dbReference type="NCBIfam" id="TIGR03354">
    <property type="entry name" value="VI_FHA"/>
    <property type="match status" value="1"/>
</dbReference>
<reference evidence="3 4" key="1">
    <citation type="submission" date="2022-09" db="EMBL/GenBank/DDBJ databases">
        <title>Chelativorans salina sp. nov., a novel slightly halophilic bacterium isolated from a saline lake sediment enrichment.</title>
        <authorList>
            <person name="Gao L."/>
            <person name="Fang B.-Z."/>
            <person name="Li W.-J."/>
        </authorList>
    </citation>
    <scope>NUCLEOTIDE SEQUENCE [LARGE SCALE GENOMIC DNA]</scope>
    <source>
        <strain evidence="3 4">EGI FJ00035</strain>
    </source>
</reference>
<gene>
    <name evidence="3" type="primary">tagH</name>
    <name evidence="3" type="ORF">N5A92_03800</name>
</gene>
<dbReference type="Proteomes" id="UP001320831">
    <property type="component" value="Unassembled WGS sequence"/>
</dbReference>
<sequence length="362" mass="40226">MHISLRIDNVDRLPGGGPLSFQAQERSFEIGRESRDWRLPDPNRFISGRHCEVRFENSAFWLHDVSRNGTFINGSSRRLETPHRLADGDRVRIGPYIISVSLSEGRRERVLAPGEGARWSQSGSPARPSDPFFGGQASQRRFPGNSRPTTHPPPEESGIEGAAPLTPNASGHHDTADVFLHIAVAAGVRPEIFTMRDQREVAAEIGAILRNTIDELAVMLKARASAKVLTRSGHQTMVGPADNNPLKSVPGSEDILEIMFTRNRTGYLDAKRSVEEAFNDLETHEYATYAAMQQALFRLLEDLSPEAIERKVPAAVFASRKARAWDAFVATWKAREDAHENGMLDVFLAYFAEAYAKAVKQK</sequence>
<dbReference type="EMBL" id="JAOCZP010000001">
    <property type="protein sequence ID" value="MCT7374154.1"/>
    <property type="molecule type" value="Genomic_DNA"/>
</dbReference>
<organism evidence="3 4">
    <name type="scientific">Chelativorans salis</name>
    <dbReference type="NCBI Taxonomy" id="2978478"/>
    <lineage>
        <taxon>Bacteria</taxon>
        <taxon>Pseudomonadati</taxon>
        <taxon>Pseudomonadota</taxon>
        <taxon>Alphaproteobacteria</taxon>
        <taxon>Hyphomicrobiales</taxon>
        <taxon>Phyllobacteriaceae</taxon>
        <taxon>Chelativorans</taxon>
    </lineage>
</organism>
<dbReference type="Gene3D" id="2.60.200.20">
    <property type="match status" value="1"/>
</dbReference>
<evidence type="ECO:0000256" key="1">
    <source>
        <dbReference type="SAM" id="MobiDB-lite"/>
    </source>
</evidence>
<dbReference type="InterPro" id="IPR017735">
    <property type="entry name" value="T6SS_FHA"/>
</dbReference>
<dbReference type="InterPro" id="IPR000253">
    <property type="entry name" value="FHA_dom"/>
</dbReference>
<dbReference type="InterPro" id="IPR008984">
    <property type="entry name" value="SMAD_FHA_dom_sf"/>
</dbReference>
<dbReference type="SUPFAM" id="SSF49879">
    <property type="entry name" value="SMAD/FHA domain"/>
    <property type="match status" value="1"/>
</dbReference>
<protein>
    <submittedName>
        <fullName evidence="3">Type VI secretion system-associated FHA domain protein TagH</fullName>
    </submittedName>
</protein>
<evidence type="ECO:0000259" key="2">
    <source>
        <dbReference type="PROSITE" id="PS50006"/>
    </source>
</evidence>
<evidence type="ECO:0000313" key="4">
    <source>
        <dbReference type="Proteomes" id="UP001320831"/>
    </source>
</evidence>
<evidence type="ECO:0000313" key="3">
    <source>
        <dbReference type="EMBL" id="MCT7374154.1"/>
    </source>
</evidence>
<accession>A0ABT2LIL1</accession>
<name>A0ABT2LIL1_9HYPH</name>
<proteinExistence type="predicted"/>
<dbReference type="InterPro" id="IPR046883">
    <property type="entry name" value="T6SS_FHA_C"/>
</dbReference>
<dbReference type="PROSITE" id="PS50006">
    <property type="entry name" value="FHA_DOMAIN"/>
    <property type="match status" value="1"/>
</dbReference>